<dbReference type="Proteomes" id="UP000675968">
    <property type="component" value="Unassembled WGS sequence"/>
</dbReference>
<evidence type="ECO:0000313" key="3">
    <source>
        <dbReference type="Proteomes" id="UP000675968"/>
    </source>
</evidence>
<dbReference type="Gene3D" id="3.40.50.10140">
    <property type="entry name" value="Toll/interleukin-1 receptor homology (TIR) domain"/>
    <property type="match status" value="1"/>
</dbReference>
<evidence type="ECO:0000259" key="1">
    <source>
        <dbReference type="PROSITE" id="PS50104"/>
    </source>
</evidence>
<keyword evidence="2" id="KW-0675">Receptor</keyword>
<reference evidence="2" key="2">
    <citation type="submission" date="2021-05" db="EMBL/GenBank/DDBJ databases">
        <title>Protein family content uncovers lineage relationships and bacterial pathway maintenance mechanisms in DPANN archaea.</title>
        <authorList>
            <person name="Castelle C.J."/>
            <person name="Meheust R."/>
            <person name="Jaffe A.L."/>
            <person name="Seitz K."/>
            <person name="Gong X."/>
            <person name="Baker B.J."/>
            <person name="Banfield J.F."/>
        </authorList>
    </citation>
    <scope>NUCLEOTIDE SEQUENCE</scope>
    <source>
        <strain evidence="2">RIFCSPLOWO2_01_FULL_AR10_48_17</strain>
    </source>
</reference>
<dbReference type="InterPro" id="IPR035897">
    <property type="entry name" value="Toll_tir_struct_dom_sf"/>
</dbReference>
<dbReference type="GO" id="GO:0007165">
    <property type="term" value="P:signal transduction"/>
    <property type="evidence" value="ECO:0007669"/>
    <property type="project" value="InterPro"/>
</dbReference>
<accession>A0A8T4LE31</accession>
<feature type="domain" description="TIR" evidence="1">
    <location>
        <begin position="1"/>
        <end position="127"/>
    </location>
</feature>
<gene>
    <name evidence="2" type="ORF">J4215_03160</name>
</gene>
<dbReference type="PROSITE" id="PS50104">
    <property type="entry name" value="TIR"/>
    <property type="match status" value="1"/>
</dbReference>
<protein>
    <submittedName>
        <fullName evidence="2">Toll/interleukin-1 receptor domain-containing protein</fullName>
    </submittedName>
</protein>
<sequence>MTFNIFISYSTKDIETAKRQQNYFSQIQGTRVFLSESSLILGQLSDVFINEIKKCDLFIVLYSKNSQNSTYVQQEIGVAKGNGKLVIPVLLDAEAKPDAMLQGISYLSIYDEEKRNTQMPRLYQYITQETQKKATGETLLFLGALYTLYSLSRHR</sequence>
<dbReference type="AlphaFoldDB" id="A0A8T4LE31"/>
<dbReference type="InterPro" id="IPR000157">
    <property type="entry name" value="TIR_dom"/>
</dbReference>
<dbReference type="SUPFAM" id="SSF52200">
    <property type="entry name" value="Toll/Interleukin receptor TIR domain"/>
    <property type="match status" value="1"/>
</dbReference>
<name>A0A8T4LE31_9ARCH</name>
<organism evidence="2 3">
    <name type="scientific">Candidatus Iainarchaeum sp</name>
    <dbReference type="NCBI Taxonomy" id="3101447"/>
    <lineage>
        <taxon>Archaea</taxon>
        <taxon>Candidatus Iainarchaeota</taxon>
        <taxon>Candidatus Iainarchaeia</taxon>
        <taxon>Candidatus Iainarchaeales</taxon>
        <taxon>Candidatus Iainarchaeaceae</taxon>
        <taxon>Candidatus Iainarchaeum</taxon>
    </lineage>
</organism>
<proteinExistence type="predicted"/>
<reference evidence="2" key="1">
    <citation type="submission" date="2021-03" db="EMBL/GenBank/DDBJ databases">
        <authorList>
            <person name="Jaffe A."/>
        </authorList>
    </citation>
    <scope>NUCLEOTIDE SEQUENCE</scope>
    <source>
        <strain evidence="2">RIFCSPLOWO2_01_FULL_AR10_48_17</strain>
    </source>
</reference>
<dbReference type="Pfam" id="PF13676">
    <property type="entry name" value="TIR_2"/>
    <property type="match status" value="1"/>
</dbReference>
<comment type="caution">
    <text evidence="2">The sequence shown here is derived from an EMBL/GenBank/DDBJ whole genome shotgun (WGS) entry which is preliminary data.</text>
</comment>
<evidence type="ECO:0000313" key="2">
    <source>
        <dbReference type="EMBL" id="MBS3061555.1"/>
    </source>
</evidence>
<dbReference type="EMBL" id="JAGVWC010000010">
    <property type="protein sequence ID" value="MBS3061555.1"/>
    <property type="molecule type" value="Genomic_DNA"/>
</dbReference>